<comment type="caution">
    <text evidence="2">The sequence shown here is derived from an EMBL/GenBank/DDBJ whole genome shotgun (WGS) entry which is preliminary data.</text>
</comment>
<sequence length="75" mass="8119">MPFRVWAPLSFSFTIAVFVTSVLSIDSVRQSPCNMRSAEPRETGPAYTRLDLLAKALLSISPLLSGTSGCVQCAR</sequence>
<dbReference type="AlphaFoldDB" id="A0AAJ0A1R2"/>
<protein>
    <recommendedName>
        <fullName evidence="4">Secreted protein</fullName>
    </recommendedName>
</protein>
<proteinExistence type="predicted"/>
<accession>A0AAJ0A1R2</accession>
<dbReference type="RefSeq" id="XP_060450912.1">
    <property type="nucleotide sequence ID" value="XM_060589556.1"/>
</dbReference>
<keyword evidence="1" id="KW-0732">Signal</keyword>
<evidence type="ECO:0000313" key="2">
    <source>
        <dbReference type="EMBL" id="KAK1654868.1"/>
    </source>
</evidence>
<dbReference type="GeneID" id="85474418"/>
<feature type="signal peptide" evidence="1">
    <location>
        <begin position="1"/>
        <end position="24"/>
    </location>
</feature>
<dbReference type="EMBL" id="JAHMHQ010000002">
    <property type="protein sequence ID" value="KAK1654868.1"/>
    <property type="molecule type" value="Genomic_DNA"/>
</dbReference>
<reference evidence="2" key="1">
    <citation type="submission" date="2021-06" db="EMBL/GenBank/DDBJ databases">
        <title>Comparative genomics, transcriptomics and evolutionary studies reveal genomic signatures of adaptation to plant cell wall in hemibiotrophic fungi.</title>
        <authorList>
            <consortium name="DOE Joint Genome Institute"/>
            <person name="Baroncelli R."/>
            <person name="Diaz J.F."/>
            <person name="Benocci T."/>
            <person name="Peng M."/>
            <person name="Battaglia E."/>
            <person name="Haridas S."/>
            <person name="Andreopoulos W."/>
            <person name="Labutti K."/>
            <person name="Pangilinan J."/>
            <person name="Floch G.L."/>
            <person name="Makela M.R."/>
            <person name="Henrissat B."/>
            <person name="Grigoriev I.V."/>
            <person name="Crouch J.A."/>
            <person name="De Vries R.P."/>
            <person name="Sukno S.A."/>
            <person name="Thon M.R."/>
        </authorList>
    </citation>
    <scope>NUCLEOTIDE SEQUENCE</scope>
    <source>
        <strain evidence="2">CBS 102054</strain>
    </source>
</reference>
<organism evidence="2 3">
    <name type="scientific">Colletotrichum phormii</name>
    <dbReference type="NCBI Taxonomy" id="359342"/>
    <lineage>
        <taxon>Eukaryota</taxon>
        <taxon>Fungi</taxon>
        <taxon>Dikarya</taxon>
        <taxon>Ascomycota</taxon>
        <taxon>Pezizomycotina</taxon>
        <taxon>Sordariomycetes</taxon>
        <taxon>Hypocreomycetidae</taxon>
        <taxon>Glomerellales</taxon>
        <taxon>Glomerellaceae</taxon>
        <taxon>Colletotrichum</taxon>
        <taxon>Colletotrichum acutatum species complex</taxon>
    </lineage>
</organism>
<feature type="chain" id="PRO_5042491156" description="Secreted protein" evidence="1">
    <location>
        <begin position="25"/>
        <end position="75"/>
    </location>
</feature>
<evidence type="ECO:0008006" key="4">
    <source>
        <dbReference type="Google" id="ProtNLM"/>
    </source>
</evidence>
<keyword evidence="3" id="KW-1185">Reference proteome</keyword>
<name>A0AAJ0A1R2_9PEZI</name>
<evidence type="ECO:0000313" key="3">
    <source>
        <dbReference type="Proteomes" id="UP001243989"/>
    </source>
</evidence>
<dbReference type="Proteomes" id="UP001243989">
    <property type="component" value="Unassembled WGS sequence"/>
</dbReference>
<evidence type="ECO:0000256" key="1">
    <source>
        <dbReference type="SAM" id="SignalP"/>
    </source>
</evidence>
<gene>
    <name evidence="2" type="ORF">BDP81DRAFT_416700</name>
</gene>